<dbReference type="Proteomes" id="UP000659438">
    <property type="component" value="Unassembled WGS sequence"/>
</dbReference>
<protein>
    <recommendedName>
        <fullName evidence="4">Sporulation domain-containing protein</fullName>
    </recommendedName>
</protein>
<evidence type="ECO:0000313" key="3">
    <source>
        <dbReference type="Proteomes" id="UP000659438"/>
    </source>
</evidence>
<gene>
    <name evidence="2" type="ORF">HU742_002145</name>
    <name evidence="1" type="ORF">HU742_23985</name>
</gene>
<reference evidence="1" key="2">
    <citation type="submission" date="2020-07" db="EMBL/GenBank/DDBJ databases">
        <authorList>
            <person name="Lood C."/>
            <person name="Girard L."/>
        </authorList>
    </citation>
    <scope>NUCLEOTIDE SEQUENCE</scope>
    <source>
        <strain evidence="1">SWRI102</strain>
    </source>
</reference>
<dbReference type="RefSeq" id="WP_186641011.1">
    <property type="nucleotide sequence ID" value="NZ_JABWQX020000001.1"/>
</dbReference>
<accession>A0A923FU38</accession>
<dbReference type="AlphaFoldDB" id="A0A923FU38"/>
<reference evidence="2" key="3">
    <citation type="submission" date="2021-06" db="EMBL/GenBank/DDBJ databases">
        <title>Updating the genus Pseudomonas: Description of 43 new species and partition of the Pseudomonas putida group.</title>
        <authorList>
            <person name="Girard L."/>
            <person name="Lood C."/>
            <person name="Vandamme P."/>
            <person name="Rokni-Zadeh H."/>
            <person name="Van Noort V."/>
            <person name="Hofte M."/>
            <person name="Lavigne R."/>
            <person name="De Mot R."/>
        </authorList>
    </citation>
    <scope>NUCLEOTIDE SEQUENCE</scope>
    <source>
        <strain evidence="2">SWRI102</strain>
    </source>
</reference>
<evidence type="ECO:0000313" key="1">
    <source>
        <dbReference type="EMBL" id="MBC3398287.1"/>
    </source>
</evidence>
<evidence type="ECO:0008006" key="4">
    <source>
        <dbReference type="Google" id="ProtNLM"/>
    </source>
</evidence>
<reference evidence="1 3" key="1">
    <citation type="journal article" date="2020" name="Microorganisms">
        <title>Reliable Identification of Environmental Pseudomonas Isolates Using the rpoD Gene.</title>
        <authorList>
            <consortium name="The Broad Institute Genome Sequencing Platform"/>
            <person name="Girard L."/>
            <person name="Lood C."/>
            <person name="Rokni-Zadeh H."/>
            <person name="van Noort V."/>
            <person name="Lavigne R."/>
            <person name="De Mot R."/>
        </authorList>
    </citation>
    <scope>NUCLEOTIDE SEQUENCE</scope>
    <source>
        <strain evidence="1 3">SWRI102</strain>
    </source>
</reference>
<name>A0A923FU38_9PSED</name>
<organism evidence="1">
    <name type="scientific">Pseudomonas marvdashtae</name>
    <dbReference type="NCBI Taxonomy" id="2745500"/>
    <lineage>
        <taxon>Bacteria</taxon>
        <taxon>Pseudomonadati</taxon>
        <taxon>Pseudomonadota</taxon>
        <taxon>Gammaproteobacteria</taxon>
        <taxon>Pseudomonadales</taxon>
        <taxon>Pseudomonadaceae</taxon>
        <taxon>Pseudomonas</taxon>
    </lineage>
</organism>
<comment type="caution">
    <text evidence="1">The sequence shown here is derived from an EMBL/GenBank/DDBJ whole genome shotgun (WGS) entry which is preliminary data.</text>
</comment>
<evidence type="ECO:0000313" key="2">
    <source>
        <dbReference type="EMBL" id="MBV4549949.1"/>
    </source>
</evidence>
<proteinExistence type="predicted"/>
<keyword evidence="3" id="KW-1185">Reference proteome</keyword>
<sequence>MRWLFLLLLVLNGFYYIWHQQEAPLRAKDVTPLSLYRGSQQDIHLLSETADSLVRRDTGKTGEARKTCSYLGGSLRPESARLLEQRLASLGVAARPVTLASPDSPESGAFWLQIPSESAGKLSDTTIQNLSKEFNELKHKIMPCEGVAPAG</sequence>
<dbReference type="EMBL" id="JABWQX010000015">
    <property type="protein sequence ID" value="MBC3398287.1"/>
    <property type="molecule type" value="Genomic_DNA"/>
</dbReference>
<dbReference type="EMBL" id="JABWQX020000001">
    <property type="protein sequence ID" value="MBV4549949.1"/>
    <property type="molecule type" value="Genomic_DNA"/>
</dbReference>